<dbReference type="Proteomes" id="UP000198862">
    <property type="component" value="Unassembled WGS sequence"/>
</dbReference>
<dbReference type="Pfam" id="PF17876">
    <property type="entry name" value="CSD2"/>
    <property type="match status" value="1"/>
</dbReference>
<dbReference type="CDD" id="cd04471">
    <property type="entry name" value="S1_RNase_R"/>
    <property type="match status" value="1"/>
</dbReference>
<name>A0A1I1JYC9_9GAMM</name>
<dbReference type="InterPro" id="IPR050180">
    <property type="entry name" value="RNR_Ribonuclease"/>
</dbReference>
<evidence type="ECO:0000313" key="12">
    <source>
        <dbReference type="Proteomes" id="UP000198862"/>
    </source>
</evidence>
<dbReference type="EMBL" id="FOLO01000011">
    <property type="protein sequence ID" value="SFC53496.1"/>
    <property type="molecule type" value="Genomic_DNA"/>
</dbReference>
<dbReference type="HAMAP" id="MF_01895">
    <property type="entry name" value="RNase_R"/>
    <property type="match status" value="1"/>
</dbReference>
<dbReference type="PROSITE" id="PS50126">
    <property type="entry name" value="S1"/>
    <property type="match status" value="1"/>
</dbReference>
<keyword evidence="12" id="KW-1185">Reference proteome</keyword>
<evidence type="ECO:0000259" key="10">
    <source>
        <dbReference type="PROSITE" id="PS50126"/>
    </source>
</evidence>
<dbReference type="GO" id="GO:0005829">
    <property type="term" value="C:cytosol"/>
    <property type="evidence" value="ECO:0007669"/>
    <property type="project" value="UniProtKB-ARBA"/>
</dbReference>
<evidence type="ECO:0000256" key="8">
    <source>
        <dbReference type="HAMAP-Rule" id="MF_01895"/>
    </source>
</evidence>
<dbReference type="NCBIfam" id="NF008648">
    <property type="entry name" value="PRK11642.1"/>
    <property type="match status" value="1"/>
</dbReference>
<feature type="region of interest" description="Disordered" evidence="9">
    <location>
        <begin position="731"/>
        <end position="840"/>
    </location>
</feature>
<dbReference type="SMART" id="SM00357">
    <property type="entry name" value="CSP"/>
    <property type="match status" value="1"/>
</dbReference>
<dbReference type="STRING" id="1123010.SAMN02745724_01902"/>
<evidence type="ECO:0000256" key="2">
    <source>
        <dbReference type="ARBA" id="ARBA00004496"/>
    </source>
</evidence>
<accession>A0A1I1JYC9</accession>
<dbReference type="GO" id="GO:0008859">
    <property type="term" value="F:exoribonuclease II activity"/>
    <property type="evidence" value="ECO:0007669"/>
    <property type="project" value="UniProtKB-UniRule"/>
</dbReference>
<evidence type="ECO:0000256" key="1">
    <source>
        <dbReference type="ARBA" id="ARBA00001849"/>
    </source>
</evidence>
<keyword evidence="6 8" id="KW-0269">Exonuclease</keyword>
<evidence type="ECO:0000256" key="4">
    <source>
        <dbReference type="ARBA" id="ARBA00022722"/>
    </source>
</evidence>
<reference evidence="11 12" key="1">
    <citation type="submission" date="2016-10" db="EMBL/GenBank/DDBJ databases">
        <authorList>
            <person name="de Groot N.N."/>
        </authorList>
    </citation>
    <scope>NUCLEOTIDE SEQUENCE [LARGE SCALE GENOMIC DNA]</scope>
    <source>
        <strain evidence="11 12">DSM 6059</strain>
    </source>
</reference>
<dbReference type="SMART" id="SM00316">
    <property type="entry name" value="S1"/>
    <property type="match status" value="1"/>
</dbReference>
<dbReference type="InterPro" id="IPR012340">
    <property type="entry name" value="NA-bd_OB-fold"/>
</dbReference>
<keyword evidence="4 8" id="KW-0540">Nuclease</keyword>
<organism evidence="11 12">
    <name type="scientific">Pseudoalteromonas denitrificans DSM 6059</name>
    <dbReference type="NCBI Taxonomy" id="1123010"/>
    <lineage>
        <taxon>Bacteria</taxon>
        <taxon>Pseudomonadati</taxon>
        <taxon>Pseudomonadota</taxon>
        <taxon>Gammaproteobacteria</taxon>
        <taxon>Alteromonadales</taxon>
        <taxon>Pseudoalteromonadaceae</taxon>
        <taxon>Pseudoalteromonas</taxon>
    </lineage>
</organism>
<dbReference type="AlphaFoldDB" id="A0A1I1JYC9"/>
<feature type="compositionally biased region" description="Basic residues" evidence="9">
    <location>
        <begin position="813"/>
        <end position="834"/>
    </location>
</feature>
<evidence type="ECO:0000256" key="9">
    <source>
        <dbReference type="SAM" id="MobiDB-lite"/>
    </source>
</evidence>
<keyword evidence="5 8" id="KW-0378">Hydrolase</keyword>
<evidence type="ECO:0000313" key="11">
    <source>
        <dbReference type="EMBL" id="SFC53496.1"/>
    </source>
</evidence>
<dbReference type="Pfam" id="PF08206">
    <property type="entry name" value="OB_RNB"/>
    <property type="match status" value="1"/>
</dbReference>
<dbReference type="InterPro" id="IPR001900">
    <property type="entry name" value="RNase_II/R"/>
</dbReference>
<dbReference type="SMART" id="SM00955">
    <property type="entry name" value="RNB"/>
    <property type="match status" value="1"/>
</dbReference>
<dbReference type="PANTHER" id="PTHR23355">
    <property type="entry name" value="RIBONUCLEASE"/>
    <property type="match status" value="1"/>
</dbReference>
<feature type="domain" description="S1 motif" evidence="10">
    <location>
        <begin position="640"/>
        <end position="721"/>
    </location>
</feature>
<evidence type="ECO:0000256" key="6">
    <source>
        <dbReference type="ARBA" id="ARBA00022839"/>
    </source>
</evidence>
<feature type="compositionally biased region" description="Basic residues" evidence="9">
    <location>
        <begin position="784"/>
        <end position="802"/>
    </location>
</feature>
<evidence type="ECO:0000256" key="3">
    <source>
        <dbReference type="ARBA" id="ARBA00022490"/>
    </source>
</evidence>
<dbReference type="InterPro" id="IPR040476">
    <property type="entry name" value="CSD2"/>
</dbReference>
<evidence type="ECO:0000256" key="7">
    <source>
        <dbReference type="ARBA" id="ARBA00022884"/>
    </source>
</evidence>
<comment type="subcellular location">
    <subcellularLocation>
        <location evidence="2 8">Cytoplasm</location>
    </subcellularLocation>
</comment>
<dbReference type="SUPFAM" id="SSF50249">
    <property type="entry name" value="Nucleic acid-binding proteins"/>
    <property type="match status" value="4"/>
</dbReference>
<protein>
    <recommendedName>
        <fullName evidence="8">Ribonuclease R</fullName>
        <shortName evidence="8">RNase R</shortName>
        <ecNumber evidence="8">3.1.13.1</ecNumber>
    </recommendedName>
</protein>
<dbReference type="OrthoDB" id="9764149at2"/>
<dbReference type="Gene3D" id="2.40.50.140">
    <property type="entry name" value="Nucleic acid-binding proteins"/>
    <property type="match status" value="2"/>
</dbReference>
<keyword evidence="3 8" id="KW-0963">Cytoplasm</keyword>
<dbReference type="InterPro" id="IPR013223">
    <property type="entry name" value="RNase_B_OB_dom"/>
</dbReference>
<dbReference type="GO" id="GO:0006402">
    <property type="term" value="P:mRNA catabolic process"/>
    <property type="evidence" value="ECO:0007669"/>
    <property type="project" value="TreeGrafter"/>
</dbReference>
<dbReference type="InterPro" id="IPR011805">
    <property type="entry name" value="RNase_R"/>
</dbReference>
<dbReference type="PANTHER" id="PTHR23355:SF9">
    <property type="entry name" value="DIS3-LIKE EXONUCLEASE 2"/>
    <property type="match status" value="1"/>
</dbReference>
<comment type="function">
    <text evidence="8">3'-5' exoribonuclease that releases 5'-nucleoside monophosphates and is involved in maturation of structured RNAs.</text>
</comment>
<keyword evidence="7 8" id="KW-0694">RNA-binding</keyword>
<dbReference type="PROSITE" id="PS01175">
    <property type="entry name" value="RIBONUCLEASE_II"/>
    <property type="match status" value="1"/>
</dbReference>
<dbReference type="EC" id="3.1.13.1" evidence="8"/>
<dbReference type="RefSeq" id="WP_091983130.1">
    <property type="nucleotide sequence ID" value="NZ_FOLO01000011.1"/>
</dbReference>
<dbReference type="InterPro" id="IPR003029">
    <property type="entry name" value="S1_domain"/>
</dbReference>
<dbReference type="Pfam" id="PF00575">
    <property type="entry name" value="S1"/>
    <property type="match status" value="1"/>
</dbReference>
<dbReference type="InterPro" id="IPR004476">
    <property type="entry name" value="RNase_II/RNase_R"/>
</dbReference>
<dbReference type="Pfam" id="PF00773">
    <property type="entry name" value="RNB"/>
    <property type="match status" value="1"/>
</dbReference>
<comment type="similarity">
    <text evidence="8">Belongs to the RNR ribonuclease family. RNase R subfamily.</text>
</comment>
<dbReference type="InterPro" id="IPR011129">
    <property type="entry name" value="CSD"/>
</dbReference>
<dbReference type="GO" id="GO:0003723">
    <property type="term" value="F:RNA binding"/>
    <property type="evidence" value="ECO:0007669"/>
    <property type="project" value="UniProtKB-UniRule"/>
</dbReference>
<sequence length="840" mass="95099">MSDQDPFLTREQEKYDNPVPSREFILAHMQSRSKPARFNELCEELSVQDEEREIGLKRRLRAMERDGQIFFNKHKCYCIIDESELVKGKVLGHRDGFGFLELEAGGKDWFIPKHQMKTVLHGDVVLAKPASKGRGGKCDARIVRVIEGQRAPIVGRYFVDHGMALVIPEDPRITQNIMILPGSEKGARHNQMVQVEITQRPSPRMDAVAKVIEVIGDHMAPGMEIEVALRNHDIPYVWPKEVEAQVAPLAEEVEESAKQGRIDLRDIPLLTIDGEDARDFDDAVYCEPKKSGGWRLWVAIADVSHYVPKDSALDEEAINRGNSVYFPEQVVPMLPRVLSNGLCSLNPKVDRLCLVAEMTISEAGRLSGYKFYEAVMNSHARMTYTQVSAILKGDEQQIAASQNVVPHLQNLYQMYFALKSARQNRGAIEFETVEPKFVFNAHRKIEAVTTIERNDAHKLIEECMILANVSAARLLEKHEASALYRVHDEPDPEKLSNFRKFLGELGIENPLPEEPSPKEITQCIEKLGQRPEVELIQVMLLRSMKQAVYQSGNIGHFGLSLPAYAHFTSPIRRYPDLVVHRAIKGVIKGQGQQTSGEYIYNPDEVNQLGELCSKTERRADDATREVADWLKCEFMQDHVGDEFTGVISSVTSFGLFIRLDELYIDGLIHITSLTNDFFQFDGAKHLLIGENSKKVYRLGDKVRVSVVSVSLEQRRINLILAEDAVVDRYARRRKQNSSASPISPRRYTPAKKSVREQLKSGQIPKISSRKNDDGNPDEQENTRDHKKPPSKNKKRKPNKRKTAQTDSKTGNKQAKKSKTKSKAKKKRPGKNARKRSSEKG</sequence>
<gene>
    <name evidence="8" type="primary">rnr</name>
    <name evidence="11" type="ORF">SAMN02745724_01902</name>
</gene>
<dbReference type="NCBIfam" id="TIGR00358">
    <property type="entry name" value="3_prime_RNase"/>
    <property type="match status" value="1"/>
</dbReference>
<proteinExistence type="inferred from homology"/>
<evidence type="ECO:0000256" key="5">
    <source>
        <dbReference type="ARBA" id="ARBA00022801"/>
    </source>
</evidence>
<dbReference type="InterPro" id="IPR022966">
    <property type="entry name" value="RNase_II/R_CS"/>
</dbReference>
<dbReference type="NCBIfam" id="TIGR02063">
    <property type="entry name" value="RNase_R"/>
    <property type="match status" value="1"/>
</dbReference>
<comment type="catalytic activity">
    <reaction evidence="1 8">
        <text>Exonucleolytic cleavage in the 3'- to 5'-direction to yield nucleoside 5'-phosphates.</text>
        <dbReference type="EC" id="3.1.13.1"/>
    </reaction>
</comment>